<keyword evidence="3" id="KW-1185">Reference proteome</keyword>
<accession>A0A5B7HI27</accession>
<dbReference type="Proteomes" id="UP000324222">
    <property type="component" value="Unassembled WGS sequence"/>
</dbReference>
<sequence>MVTKHNRTAHLDTPSHEPPRPHTSAPSQSTRRIAHWTPCFLSRLWQGTAYHIVYGDTAAA</sequence>
<evidence type="ECO:0000313" key="2">
    <source>
        <dbReference type="EMBL" id="MPC69576.1"/>
    </source>
</evidence>
<dbReference type="AlphaFoldDB" id="A0A5B7HI27"/>
<evidence type="ECO:0000313" key="3">
    <source>
        <dbReference type="Proteomes" id="UP000324222"/>
    </source>
</evidence>
<proteinExistence type="predicted"/>
<feature type="region of interest" description="Disordered" evidence="1">
    <location>
        <begin position="1"/>
        <end position="31"/>
    </location>
</feature>
<protein>
    <submittedName>
        <fullName evidence="2">Uncharacterized protein</fullName>
    </submittedName>
</protein>
<evidence type="ECO:0000256" key="1">
    <source>
        <dbReference type="SAM" id="MobiDB-lite"/>
    </source>
</evidence>
<organism evidence="2 3">
    <name type="scientific">Portunus trituberculatus</name>
    <name type="common">Swimming crab</name>
    <name type="synonym">Neptunus trituberculatus</name>
    <dbReference type="NCBI Taxonomy" id="210409"/>
    <lineage>
        <taxon>Eukaryota</taxon>
        <taxon>Metazoa</taxon>
        <taxon>Ecdysozoa</taxon>
        <taxon>Arthropoda</taxon>
        <taxon>Crustacea</taxon>
        <taxon>Multicrustacea</taxon>
        <taxon>Malacostraca</taxon>
        <taxon>Eumalacostraca</taxon>
        <taxon>Eucarida</taxon>
        <taxon>Decapoda</taxon>
        <taxon>Pleocyemata</taxon>
        <taxon>Brachyura</taxon>
        <taxon>Eubrachyura</taxon>
        <taxon>Portunoidea</taxon>
        <taxon>Portunidae</taxon>
        <taxon>Portuninae</taxon>
        <taxon>Portunus</taxon>
    </lineage>
</organism>
<dbReference type="EMBL" id="VSRR010029659">
    <property type="protein sequence ID" value="MPC69576.1"/>
    <property type="molecule type" value="Genomic_DNA"/>
</dbReference>
<feature type="compositionally biased region" description="Basic and acidic residues" evidence="1">
    <location>
        <begin position="9"/>
        <end position="20"/>
    </location>
</feature>
<name>A0A5B7HI27_PORTR</name>
<gene>
    <name evidence="2" type="ORF">E2C01_063805</name>
</gene>
<comment type="caution">
    <text evidence="2">The sequence shown here is derived from an EMBL/GenBank/DDBJ whole genome shotgun (WGS) entry which is preliminary data.</text>
</comment>
<reference evidence="2 3" key="1">
    <citation type="submission" date="2019-05" db="EMBL/GenBank/DDBJ databases">
        <title>Another draft genome of Portunus trituberculatus and its Hox gene families provides insights of decapod evolution.</title>
        <authorList>
            <person name="Jeong J.-H."/>
            <person name="Song I."/>
            <person name="Kim S."/>
            <person name="Choi T."/>
            <person name="Kim D."/>
            <person name="Ryu S."/>
            <person name="Kim W."/>
        </authorList>
    </citation>
    <scope>NUCLEOTIDE SEQUENCE [LARGE SCALE GENOMIC DNA]</scope>
    <source>
        <tissue evidence="2">Muscle</tissue>
    </source>
</reference>